<reference evidence="1" key="1">
    <citation type="submission" date="2021-02" db="EMBL/GenBank/DDBJ databases">
        <title>Natronoglycomyces albus gen. nov., sp. nov, a haloalkaliphilic actinobacterium from a soda solonchak soil.</title>
        <authorList>
            <person name="Sorokin D.Y."/>
            <person name="Khijniak T.V."/>
            <person name="Zakharycheva A.P."/>
            <person name="Boueva O.V."/>
            <person name="Ariskina E.V."/>
            <person name="Hahnke R.L."/>
            <person name="Bunk B."/>
            <person name="Sproer C."/>
            <person name="Schumann P."/>
            <person name="Evtushenko L.I."/>
            <person name="Kublanov I.V."/>
        </authorList>
    </citation>
    <scope>NUCLEOTIDE SEQUENCE</scope>
    <source>
        <strain evidence="1">DSM 106290</strain>
    </source>
</reference>
<dbReference type="AlphaFoldDB" id="A0A895XLX4"/>
<evidence type="ECO:0000313" key="1">
    <source>
        <dbReference type="EMBL" id="QSB06097.1"/>
    </source>
</evidence>
<dbReference type="EMBL" id="CP070496">
    <property type="protein sequence ID" value="QSB06097.1"/>
    <property type="molecule type" value="Genomic_DNA"/>
</dbReference>
<name>A0A895XLX4_9ACTN</name>
<organism evidence="1 2">
    <name type="scientific">Natronoglycomyces albus</name>
    <dbReference type="NCBI Taxonomy" id="2811108"/>
    <lineage>
        <taxon>Bacteria</taxon>
        <taxon>Bacillati</taxon>
        <taxon>Actinomycetota</taxon>
        <taxon>Actinomycetes</taxon>
        <taxon>Glycomycetales</taxon>
        <taxon>Glycomycetaceae</taxon>
        <taxon>Natronoglycomyces</taxon>
    </lineage>
</organism>
<gene>
    <name evidence="1" type="ORF">JQS30_04040</name>
</gene>
<keyword evidence="2" id="KW-1185">Reference proteome</keyword>
<accession>A0A895XLX4</accession>
<proteinExistence type="predicted"/>
<dbReference type="KEGG" id="nav:JQS30_04040"/>
<dbReference type="Proteomes" id="UP000662939">
    <property type="component" value="Chromosome"/>
</dbReference>
<evidence type="ECO:0000313" key="2">
    <source>
        <dbReference type="Proteomes" id="UP000662939"/>
    </source>
</evidence>
<sequence length="190" mass="21518">MERLRRAIEDYLHELDAAHALTCGVDSEALAELAGLSKDSVYKIRELVPTVVEELSIDVAALPESVFRKSGEAAREYLTGDLGFRPAVRQAIGLMFDRDYLAFDVRPDVGINQFNDLWLLNEWIYAVDNGHERDGVYYFETSENAEASFNAGATVFAAPRTLVRKGKPPLLDCRRHVLWQSCPQFRQRPE</sequence>
<dbReference type="RefSeq" id="WP_213172108.1">
    <property type="nucleotide sequence ID" value="NZ_CP070496.1"/>
</dbReference>
<protein>
    <submittedName>
        <fullName evidence="1">Uncharacterized protein</fullName>
    </submittedName>
</protein>